<dbReference type="GO" id="GO:0005507">
    <property type="term" value="F:copper ion binding"/>
    <property type="evidence" value="ECO:0007669"/>
    <property type="project" value="InterPro"/>
</dbReference>
<dbReference type="FunFam" id="2.70.150.10:FF:000002">
    <property type="entry name" value="Copper-transporting ATPase 1, putative"/>
    <property type="match status" value="1"/>
</dbReference>
<dbReference type="CDD" id="cd00371">
    <property type="entry name" value="HMA"/>
    <property type="match status" value="2"/>
</dbReference>
<dbReference type="Gene3D" id="3.40.1110.10">
    <property type="entry name" value="Calcium-transporting ATPase, cytoplasmic domain N"/>
    <property type="match status" value="2"/>
</dbReference>
<evidence type="ECO:0000256" key="12">
    <source>
        <dbReference type="ARBA" id="ARBA00022842"/>
    </source>
</evidence>
<keyword evidence="15" id="KW-0186">Copper</keyword>
<evidence type="ECO:0000256" key="2">
    <source>
        <dbReference type="ARBA" id="ARBA00006024"/>
    </source>
</evidence>
<dbReference type="InterPro" id="IPR006122">
    <property type="entry name" value="HMA_Cu_ion-bd"/>
</dbReference>
<evidence type="ECO:0000313" key="23">
    <source>
        <dbReference type="EMBL" id="GEQ48593.1"/>
    </source>
</evidence>
<dbReference type="NCBIfam" id="TIGR01494">
    <property type="entry name" value="ATPase_P-type"/>
    <property type="match status" value="1"/>
</dbReference>
<dbReference type="InterPro" id="IPR036163">
    <property type="entry name" value="HMA_dom_sf"/>
</dbReference>
<dbReference type="PRINTS" id="PR00942">
    <property type="entry name" value="CUATPASEI"/>
</dbReference>
<dbReference type="SUPFAM" id="SSF56784">
    <property type="entry name" value="HAD-like"/>
    <property type="match status" value="1"/>
</dbReference>
<evidence type="ECO:0000256" key="1">
    <source>
        <dbReference type="ARBA" id="ARBA00004651"/>
    </source>
</evidence>
<dbReference type="PROSITE" id="PS50846">
    <property type="entry name" value="HMA_2"/>
    <property type="match status" value="2"/>
</dbReference>
<dbReference type="Gene3D" id="3.40.50.1000">
    <property type="entry name" value="HAD superfamily/HAD-like"/>
    <property type="match status" value="1"/>
</dbReference>
<dbReference type="SFLD" id="SFLDS00003">
    <property type="entry name" value="Haloacid_Dehalogenase"/>
    <property type="match status" value="1"/>
</dbReference>
<evidence type="ECO:0000256" key="5">
    <source>
        <dbReference type="ARBA" id="ARBA00022448"/>
    </source>
</evidence>
<feature type="transmembrane region" description="Helical" evidence="21">
    <location>
        <begin position="160"/>
        <end position="179"/>
    </location>
</feature>
<keyword evidence="16" id="KW-0406">Ion transport</keyword>
<evidence type="ECO:0000256" key="8">
    <source>
        <dbReference type="ARBA" id="ARBA00022737"/>
    </source>
</evidence>
<dbReference type="SFLD" id="SFLDF00027">
    <property type="entry name" value="p-type_atpase"/>
    <property type="match status" value="1"/>
</dbReference>
<dbReference type="EMBL" id="BKBO01000005">
    <property type="protein sequence ID" value="GEQ48593.1"/>
    <property type="molecule type" value="Genomic_DNA"/>
</dbReference>
<dbReference type="NCBIfam" id="TIGR01525">
    <property type="entry name" value="ATPase-IB_hvy"/>
    <property type="match status" value="1"/>
</dbReference>
<keyword evidence="13" id="KW-1278">Translocase</keyword>
<dbReference type="EC" id="7.2.2.8" evidence="3"/>
<dbReference type="GO" id="GO:0055070">
    <property type="term" value="P:copper ion homeostasis"/>
    <property type="evidence" value="ECO:0007669"/>
    <property type="project" value="TreeGrafter"/>
</dbReference>
<keyword evidence="17 21" id="KW-0472">Membrane</keyword>
<keyword evidence="8" id="KW-0677">Repeat</keyword>
<dbReference type="Proteomes" id="UP000886597">
    <property type="component" value="Unassembled WGS sequence"/>
</dbReference>
<evidence type="ECO:0000256" key="3">
    <source>
        <dbReference type="ARBA" id="ARBA00012517"/>
    </source>
</evidence>
<dbReference type="PROSITE" id="PS01047">
    <property type="entry name" value="HMA_1"/>
    <property type="match status" value="2"/>
</dbReference>
<dbReference type="FunFam" id="3.30.70.100:FF:000005">
    <property type="entry name" value="Copper-exporting P-type ATPase A"/>
    <property type="match status" value="2"/>
</dbReference>
<dbReference type="PANTHER" id="PTHR43520:SF8">
    <property type="entry name" value="P-TYPE CU(+) TRANSPORTER"/>
    <property type="match status" value="1"/>
</dbReference>
<dbReference type="GO" id="GO:0005524">
    <property type="term" value="F:ATP binding"/>
    <property type="evidence" value="ECO:0007669"/>
    <property type="project" value="UniProtKB-UniRule"/>
</dbReference>
<dbReference type="Gene3D" id="2.70.150.10">
    <property type="entry name" value="Calcium-transporting ATPase, cytoplasmic transduction domain A"/>
    <property type="match status" value="1"/>
</dbReference>
<evidence type="ECO:0000256" key="18">
    <source>
        <dbReference type="ARBA" id="ARBA00029719"/>
    </source>
</evidence>
<dbReference type="InterPro" id="IPR006121">
    <property type="entry name" value="HMA_dom"/>
</dbReference>
<dbReference type="InterPro" id="IPR027256">
    <property type="entry name" value="P-typ_ATPase_IB"/>
</dbReference>
<evidence type="ECO:0000256" key="7">
    <source>
        <dbReference type="ARBA" id="ARBA00022723"/>
    </source>
</evidence>
<dbReference type="InterPro" id="IPR008250">
    <property type="entry name" value="ATPase_P-typ_transduc_dom_A_sf"/>
</dbReference>
<organism evidence="24 25">
    <name type="scientific">Tetragenococcus koreensis</name>
    <dbReference type="NCBI Taxonomy" id="290335"/>
    <lineage>
        <taxon>Bacteria</taxon>
        <taxon>Bacillati</taxon>
        <taxon>Bacillota</taxon>
        <taxon>Bacilli</taxon>
        <taxon>Lactobacillales</taxon>
        <taxon>Enterococcaceae</taxon>
        <taxon>Tetragenococcus</taxon>
    </lineage>
</organism>
<sequence length="839" mass="88953">MLKDTYNIEGMTCASCVQAVEKSVGKLSGVDDVAVNLATEKMDVSYDSTVVAGKDIEDAVSNAGYKALKNIATQSFEIEGMTCASCVQAIEKSVGKVDGVQEVAVNLATEKMNVSYDEDAVTTGDLIKAVQDAGYQAAVESTNTNVTDDTDKKQKHMKNLWIRFVGSAIFTVPLLYIAMGPMLPFGGLPLPEFLDPMQHTITFAVTQLALTLPVIYLGRSFYTVGFKSLFKGHPNMDSLIAIGTTAALLQGIVMTALLAIGRVEVHHGHPDLYFESAAVILTLITLGKYLEAVSKGKTSDAIKKLMGLAPKTARVIRNEEEKEISIDEVMTDDIVVVRPGDKIPVDGVLVEGSSAVDESMITGESIPIEKNTGDNVVGASINKNGSFRFKATKVGKDTTLSQIIKLVEDAQGSKAPIAKLADKVSGVFVPIVIGLAVLSGLAWFFLGQESWVFSLTITISVLVIACPCALGLATPTAIMVGTGKGAENGVLIKSGDALEEAQKVQTIVFDKTGTITEGKPIVTDIINYNGYQKEEVLALAAASETGSEHSLGEAIVESAKERKLKLQAVKDFQSIPGHGIQVMVDNQTILLGNKKLMTENEIAMLDAQEVSDRLAGEGKTPMFIAADSQLIGIVAVADTIKENSIAAIDKLHSMGLQVAMITGDNKRTAAAIAKQVGIDRVFSEVLPEDKANEVQNLQNEGLHVAMVGDGINDAPALAQSNVGVAIGSGTDVAIESADIVLMRSDLMDVPTAVELSRATIKNIKQNLFWAFAYNTIGIPVAMGVLLLFGGPLLNPMFAGAAMSLSSVSVLLNALRLKGFKPAKTKETKTQSSEIKKAVA</sequence>
<dbReference type="NCBIfam" id="TIGR00003">
    <property type="entry name" value="copper ion binding protein"/>
    <property type="match status" value="2"/>
</dbReference>
<evidence type="ECO:0000256" key="14">
    <source>
        <dbReference type="ARBA" id="ARBA00022989"/>
    </source>
</evidence>
<dbReference type="PRINTS" id="PR00119">
    <property type="entry name" value="CATATPASE"/>
</dbReference>
<keyword evidence="9 21" id="KW-0547">Nucleotide-binding</keyword>
<keyword evidence="12" id="KW-0460">Magnesium</keyword>
<dbReference type="InterPro" id="IPR044492">
    <property type="entry name" value="P_typ_ATPase_HD_dom"/>
</dbReference>
<feature type="transmembrane region" description="Helical" evidence="21">
    <location>
        <begin position="272"/>
        <end position="290"/>
    </location>
</feature>
<dbReference type="SFLD" id="SFLDG00002">
    <property type="entry name" value="C1.7:_P-type_atpase_like"/>
    <property type="match status" value="1"/>
</dbReference>
<evidence type="ECO:0000259" key="22">
    <source>
        <dbReference type="PROSITE" id="PS50846"/>
    </source>
</evidence>
<evidence type="ECO:0000256" key="20">
    <source>
        <dbReference type="ARBA" id="ARBA00049289"/>
    </source>
</evidence>
<feature type="transmembrane region" description="Helical" evidence="21">
    <location>
        <begin position="451"/>
        <end position="474"/>
    </location>
</feature>
<evidence type="ECO:0000313" key="24">
    <source>
        <dbReference type="EMBL" id="GEQ53601.1"/>
    </source>
</evidence>
<evidence type="ECO:0000256" key="11">
    <source>
        <dbReference type="ARBA" id="ARBA00022840"/>
    </source>
</evidence>
<dbReference type="InterPro" id="IPR001757">
    <property type="entry name" value="P_typ_ATPase"/>
</dbReference>
<feature type="transmembrane region" description="Helical" evidence="21">
    <location>
        <begin position="796"/>
        <end position="814"/>
    </location>
</feature>
<feature type="domain" description="HMA" evidence="22">
    <location>
        <begin position="72"/>
        <end position="138"/>
    </location>
</feature>
<keyword evidence="21" id="KW-1003">Cell membrane</keyword>
<dbReference type="EMBL" id="BKBQ01000005">
    <property type="protein sequence ID" value="GEQ53601.1"/>
    <property type="molecule type" value="Genomic_DNA"/>
</dbReference>
<evidence type="ECO:0000256" key="19">
    <source>
        <dbReference type="ARBA" id="ARBA00033239"/>
    </source>
</evidence>
<dbReference type="InterPro" id="IPR023214">
    <property type="entry name" value="HAD_sf"/>
</dbReference>
<comment type="subcellular location">
    <subcellularLocation>
        <location evidence="1">Cell membrane</location>
        <topology evidence="1">Multi-pass membrane protein</topology>
    </subcellularLocation>
</comment>
<keyword evidence="14 21" id="KW-1133">Transmembrane helix</keyword>
<feature type="transmembrane region" description="Helical" evidence="21">
    <location>
        <begin position="239"/>
        <end position="260"/>
    </location>
</feature>
<dbReference type="PRINTS" id="PR00943">
    <property type="entry name" value="CUATPASE"/>
</dbReference>
<protein>
    <recommendedName>
        <fullName evidence="4">Copper-exporting P-type ATPase</fullName>
        <ecNumber evidence="3">7.2.2.8</ecNumber>
    </recommendedName>
    <alternativeName>
        <fullName evidence="18">Copper-exporting P-type ATPase A</fullName>
    </alternativeName>
    <alternativeName>
        <fullName evidence="19">Cu(+)-exporting ATPase</fullName>
    </alternativeName>
</protein>
<evidence type="ECO:0000256" key="6">
    <source>
        <dbReference type="ARBA" id="ARBA00022692"/>
    </source>
</evidence>
<name>A0AAN4RJ92_9ENTE</name>
<comment type="similarity">
    <text evidence="2 21">Belongs to the cation transport ATPase (P-type) (TC 3.A.3) family. Type IB subfamily.</text>
</comment>
<dbReference type="GO" id="GO:0140581">
    <property type="term" value="F:P-type monovalent copper transporter activity"/>
    <property type="evidence" value="ECO:0007669"/>
    <property type="project" value="UniProtKB-EC"/>
</dbReference>
<dbReference type="Proteomes" id="UP000886607">
    <property type="component" value="Unassembled WGS sequence"/>
</dbReference>
<comment type="caution">
    <text evidence="24">The sequence shown here is derived from an EMBL/GenBank/DDBJ whole genome shotgun (WGS) entry which is preliminary data.</text>
</comment>
<dbReference type="Pfam" id="PF00403">
    <property type="entry name" value="HMA"/>
    <property type="match status" value="2"/>
</dbReference>
<dbReference type="NCBIfam" id="TIGR01511">
    <property type="entry name" value="ATPase-IB1_Cu"/>
    <property type="match status" value="1"/>
</dbReference>
<dbReference type="CDD" id="cd02094">
    <property type="entry name" value="P-type_ATPase_Cu-like"/>
    <property type="match status" value="1"/>
</dbReference>
<feature type="transmembrane region" description="Helical" evidence="21">
    <location>
        <begin position="424"/>
        <end position="445"/>
    </location>
</feature>
<keyword evidence="6 21" id="KW-0812">Transmembrane</keyword>
<proteinExistence type="inferred from homology"/>
<dbReference type="InterPro" id="IPR036412">
    <property type="entry name" value="HAD-like_sf"/>
</dbReference>
<dbReference type="InterPro" id="IPR023299">
    <property type="entry name" value="ATPase_P-typ_cyto_dom_N"/>
</dbReference>
<dbReference type="PROSITE" id="PS00154">
    <property type="entry name" value="ATPASE_E1_E2"/>
    <property type="match status" value="1"/>
</dbReference>
<evidence type="ECO:0000256" key="9">
    <source>
        <dbReference type="ARBA" id="ARBA00022741"/>
    </source>
</evidence>
<dbReference type="SUPFAM" id="SSF55008">
    <property type="entry name" value="HMA, heavy metal-associated domain"/>
    <property type="match status" value="2"/>
</dbReference>
<dbReference type="Pfam" id="PF00122">
    <property type="entry name" value="E1-E2_ATPase"/>
    <property type="match status" value="1"/>
</dbReference>
<gene>
    <name evidence="23" type="ORF">TK11N_04450</name>
    <name evidence="24" type="ORF">TK2N_04450</name>
</gene>
<dbReference type="InterPro" id="IPR023298">
    <property type="entry name" value="ATPase_P-typ_TM_dom_sf"/>
</dbReference>
<dbReference type="FunFam" id="3.40.50.1000:FF:000031">
    <property type="entry name" value="Probable copper-transporting ATPase HMA5"/>
    <property type="match status" value="1"/>
</dbReference>
<evidence type="ECO:0000256" key="21">
    <source>
        <dbReference type="RuleBase" id="RU362081"/>
    </source>
</evidence>
<keyword evidence="11 21" id="KW-0067">ATP-binding</keyword>
<dbReference type="SUPFAM" id="SSF81653">
    <property type="entry name" value="Calcium ATPase, transduction domain A"/>
    <property type="match status" value="1"/>
</dbReference>
<comment type="catalytic activity">
    <reaction evidence="20">
        <text>Cu(+)(in) + ATP + H2O = Cu(+)(out) + ADP + phosphate + H(+)</text>
        <dbReference type="Rhea" id="RHEA:25792"/>
        <dbReference type="ChEBI" id="CHEBI:15377"/>
        <dbReference type="ChEBI" id="CHEBI:15378"/>
        <dbReference type="ChEBI" id="CHEBI:30616"/>
        <dbReference type="ChEBI" id="CHEBI:43474"/>
        <dbReference type="ChEBI" id="CHEBI:49552"/>
        <dbReference type="ChEBI" id="CHEBI:456216"/>
        <dbReference type="EC" id="7.2.2.8"/>
    </reaction>
</comment>
<keyword evidence="5" id="KW-0813">Transport</keyword>
<dbReference type="GO" id="GO:0016887">
    <property type="term" value="F:ATP hydrolysis activity"/>
    <property type="evidence" value="ECO:0007669"/>
    <property type="project" value="InterPro"/>
</dbReference>
<evidence type="ECO:0000256" key="10">
    <source>
        <dbReference type="ARBA" id="ARBA00022796"/>
    </source>
</evidence>
<evidence type="ECO:0000256" key="17">
    <source>
        <dbReference type="ARBA" id="ARBA00023136"/>
    </source>
</evidence>
<feature type="transmembrane region" description="Helical" evidence="21">
    <location>
        <begin position="767"/>
        <end position="790"/>
    </location>
</feature>
<dbReference type="Pfam" id="PF00702">
    <property type="entry name" value="Hydrolase"/>
    <property type="match status" value="1"/>
</dbReference>
<keyword evidence="26" id="KW-1185">Reference proteome</keyword>
<keyword evidence="7 21" id="KW-0479">Metal-binding</keyword>
<evidence type="ECO:0000256" key="13">
    <source>
        <dbReference type="ARBA" id="ARBA00022967"/>
    </source>
</evidence>
<dbReference type="SUPFAM" id="SSF81665">
    <property type="entry name" value="Calcium ATPase, transmembrane domain M"/>
    <property type="match status" value="1"/>
</dbReference>
<keyword evidence="10" id="KW-0187">Copper transport</keyword>
<evidence type="ECO:0000313" key="26">
    <source>
        <dbReference type="Proteomes" id="UP000886607"/>
    </source>
</evidence>
<dbReference type="InterPro" id="IPR017969">
    <property type="entry name" value="Heavy-metal-associated_CS"/>
</dbReference>
<dbReference type="GO" id="GO:0005886">
    <property type="term" value="C:plasma membrane"/>
    <property type="evidence" value="ECO:0007669"/>
    <property type="project" value="UniProtKB-SubCell"/>
</dbReference>
<dbReference type="PANTHER" id="PTHR43520">
    <property type="entry name" value="ATP7, ISOFORM B"/>
    <property type="match status" value="1"/>
</dbReference>
<evidence type="ECO:0000256" key="4">
    <source>
        <dbReference type="ARBA" id="ARBA00015102"/>
    </source>
</evidence>
<accession>A0AAN4RJ92</accession>
<reference evidence="24" key="2">
    <citation type="journal article" date="2020" name="Int. Dairy J.">
        <title>Lactic acid bacterial diversity in Brie cheese focusing on salt concentration and pH of isolation medium and characterisation of halophilic and alkaliphilic lactic acid bacterial isolates.</title>
        <authorList>
            <person name="Unno R."/>
            <person name="Matsutani M."/>
            <person name="Suzuki T."/>
            <person name="Kodama K."/>
            <person name="Matsushita H."/>
            <person name="Yamasato K."/>
            <person name="Koizumi Y."/>
            <person name="Ishikawa M."/>
        </authorList>
    </citation>
    <scope>NUCLEOTIDE SEQUENCE</scope>
    <source>
        <strain evidence="24">7C1</strain>
        <strain evidence="23">8C4</strain>
    </source>
</reference>
<dbReference type="GO" id="GO:0043682">
    <property type="term" value="F:P-type divalent copper transporter activity"/>
    <property type="evidence" value="ECO:0007669"/>
    <property type="project" value="TreeGrafter"/>
</dbReference>
<evidence type="ECO:0000256" key="16">
    <source>
        <dbReference type="ARBA" id="ARBA00023065"/>
    </source>
</evidence>
<dbReference type="InterPro" id="IPR018303">
    <property type="entry name" value="ATPase_P-typ_P_site"/>
</dbReference>
<dbReference type="AlphaFoldDB" id="A0AAN4RJ92"/>
<dbReference type="Gene3D" id="3.30.70.100">
    <property type="match status" value="2"/>
</dbReference>
<evidence type="ECO:0000256" key="15">
    <source>
        <dbReference type="ARBA" id="ARBA00023008"/>
    </source>
</evidence>
<dbReference type="InterPro" id="IPR059000">
    <property type="entry name" value="ATPase_P-type_domA"/>
</dbReference>
<evidence type="ECO:0000313" key="25">
    <source>
        <dbReference type="Proteomes" id="UP000886597"/>
    </source>
</evidence>
<feature type="domain" description="HMA" evidence="22">
    <location>
        <begin position="2"/>
        <end position="68"/>
    </location>
</feature>
<reference evidence="24" key="1">
    <citation type="submission" date="2019-08" db="EMBL/GenBank/DDBJ databases">
        <authorList>
            <person name="Ishikawa M."/>
            <person name="Suzuki T."/>
            <person name="Matsutani M."/>
        </authorList>
    </citation>
    <scope>NUCLEOTIDE SEQUENCE</scope>
    <source>
        <strain evidence="24">7C1</strain>
        <strain evidence="23">8C4</strain>
    </source>
</reference>
<feature type="transmembrane region" description="Helical" evidence="21">
    <location>
        <begin position="199"/>
        <end position="218"/>
    </location>
</feature>